<accession>A0A1V4KAS8</accession>
<comment type="caution">
    <text evidence="2">The sequence shown here is derived from an EMBL/GenBank/DDBJ whole genome shotgun (WGS) entry which is preliminary data.</text>
</comment>
<evidence type="ECO:0000256" key="1">
    <source>
        <dbReference type="SAM" id="MobiDB-lite"/>
    </source>
</evidence>
<protein>
    <submittedName>
        <fullName evidence="2">Uncharacterized protein</fullName>
    </submittedName>
</protein>
<proteinExistence type="predicted"/>
<dbReference type="Proteomes" id="UP000190648">
    <property type="component" value="Unassembled WGS sequence"/>
</dbReference>
<dbReference type="EMBL" id="LSYS01004144">
    <property type="protein sequence ID" value="OPJ80987.1"/>
    <property type="molecule type" value="Genomic_DNA"/>
</dbReference>
<organism evidence="2 3">
    <name type="scientific">Patagioenas fasciata monilis</name>
    <dbReference type="NCBI Taxonomy" id="372326"/>
    <lineage>
        <taxon>Eukaryota</taxon>
        <taxon>Metazoa</taxon>
        <taxon>Chordata</taxon>
        <taxon>Craniata</taxon>
        <taxon>Vertebrata</taxon>
        <taxon>Euteleostomi</taxon>
        <taxon>Archelosauria</taxon>
        <taxon>Archosauria</taxon>
        <taxon>Dinosauria</taxon>
        <taxon>Saurischia</taxon>
        <taxon>Theropoda</taxon>
        <taxon>Coelurosauria</taxon>
        <taxon>Aves</taxon>
        <taxon>Neognathae</taxon>
        <taxon>Neoaves</taxon>
        <taxon>Columbimorphae</taxon>
        <taxon>Columbiformes</taxon>
        <taxon>Columbidae</taxon>
        <taxon>Patagioenas</taxon>
    </lineage>
</organism>
<name>A0A1V4KAS8_PATFA</name>
<feature type="region of interest" description="Disordered" evidence="1">
    <location>
        <begin position="89"/>
        <end position="129"/>
    </location>
</feature>
<gene>
    <name evidence="2" type="ORF">AV530_004355</name>
</gene>
<dbReference type="AlphaFoldDB" id="A0A1V4KAS8"/>
<evidence type="ECO:0000313" key="3">
    <source>
        <dbReference type="Proteomes" id="UP000190648"/>
    </source>
</evidence>
<keyword evidence="3" id="KW-1185">Reference proteome</keyword>
<reference evidence="2 3" key="1">
    <citation type="submission" date="2016-02" db="EMBL/GenBank/DDBJ databases">
        <title>Band-tailed pigeon sequencing and assembly.</title>
        <authorList>
            <person name="Soares A.E."/>
            <person name="Novak B.J."/>
            <person name="Rice E.S."/>
            <person name="O'Connell B."/>
            <person name="Chang D."/>
            <person name="Weber S."/>
            <person name="Shapiro B."/>
        </authorList>
    </citation>
    <scope>NUCLEOTIDE SEQUENCE [LARGE SCALE GENOMIC DNA]</scope>
    <source>
        <strain evidence="2">BTP2013</strain>
        <tissue evidence="2">Blood</tissue>
    </source>
</reference>
<feature type="compositionally biased region" description="Basic and acidic residues" evidence="1">
    <location>
        <begin position="113"/>
        <end position="129"/>
    </location>
</feature>
<evidence type="ECO:0000313" key="2">
    <source>
        <dbReference type="EMBL" id="OPJ80987.1"/>
    </source>
</evidence>
<sequence length="129" mass="14830">MRTPRSVSGGVPRNRRHWNCAVIRRILIEENETLHMDFFQNQSSLRGCKKHPGNTTERKFLGDQARRVGTTWMCAVNSIRSLYSEQGFSQAGINHPTGENKRKSCQHICQDSHSGKKRSEQMQTEENKS</sequence>